<dbReference type="AlphaFoldDB" id="A0A6P6LGY6"/>
<proteinExistence type="predicted"/>
<dbReference type="InterPro" id="IPR016186">
    <property type="entry name" value="C-type_lectin-like/link_sf"/>
</dbReference>
<reference evidence="4" key="1">
    <citation type="submission" date="2025-08" db="UniProtKB">
        <authorList>
            <consortium name="RefSeq"/>
        </authorList>
    </citation>
    <scope>IDENTIFICATION</scope>
    <source>
        <strain evidence="4">Wakin</strain>
        <tissue evidence="4">Muscle</tissue>
    </source>
</reference>
<dbReference type="Pfam" id="PF00059">
    <property type="entry name" value="Lectin_C"/>
    <property type="match status" value="1"/>
</dbReference>
<feature type="domain" description="C-type lectin" evidence="2">
    <location>
        <begin position="419"/>
        <end position="541"/>
    </location>
</feature>
<evidence type="ECO:0000256" key="1">
    <source>
        <dbReference type="SAM" id="SignalP"/>
    </source>
</evidence>
<keyword evidence="3" id="KW-1185">Reference proteome</keyword>
<dbReference type="RefSeq" id="XP_026083855.1">
    <property type="nucleotide sequence ID" value="XM_026228070.1"/>
</dbReference>
<accession>A0A6P6LGY6</accession>
<evidence type="ECO:0000313" key="4">
    <source>
        <dbReference type="RefSeq" id="XP_026083855.1"/>
    </source>
</evidence>
<dbReference type="Proteomes" id="UP000515129">
    <property type="component" value="Chromosome 41"/>
</dbReference>
<dbReference type="SUPFAM" id="SSF56436">
    <property type="entry name" value="C-type lectin-like"/>
    <property type="match status" value="1"/>
</dbReference>
<name>A0A6P6LGY6_CARAU</name>
<organism evidence="3 4">
    <name type="scientific">Carassius auratus</name>
    <name type="common">Goldfish</name>
    <dbReference type="NCBI Taxonomy" id="7957"/>
    <lineage>
        <taxon>Eukaryota</taxon>
        <taxon>Metazoa</taxon>
        <taxon>Chordata</taxon>
        <taxon>Craniata</taxon>
        <taxon>Vertebrata</taxon>
        <taxon>Euteleostomi</taxon>
        <taxon>Actinopterygii</taxon>
        <taxon>Neopterygii</taxon>
        <taxon>Teleostei</taxon>
        <taxon>Ostariophysi</taxon>
        <taxon>Cypriniformes</taxon>
        <taxon>Cyprinidae</taxon>
        <taxon>Cyprininae</taxon>
        <taxon>Carassius</taxon>
    </lineage>
</organism>
<dbReference type="SMART" id="SM00034">
    <property type="entry name" value="CLECT"/>
    <property type="match status" value="1"/>
</dbReference>
<dbReference type="InterPro" id="IPR001304">
    <property type="entry name" value="C-type_lectin-like"/>
</dbReference>
<dbReference type="Gene3D" id="3.10.100.10">
    <property type="entry name" value="Mannose-Binding Protein A, subunit A"/>
    <property type="match status" value="1"/>
</dbReference>
<dbReference type="PROSITE" id="PS50041">
    <property type="entry name" value="C_TYPE_LECTIN_2"/>
    <property type="match status" value="1"/>
</dbReference>
<dbReference type="Pfam" id="PF17517">
    <property type="entry name" value="IgGFc_binding"/>
    <property type="match status" value="1"/>
</dbReference>
<sequence>MEIMQSILLIMAMIGQGQSWDSLGDSFITIFPENIAFYHPLSPVNALNITAVLPNTVVKVFISEQLTYKIKPPEGRPVTVTLPADIEEYQFGATSQTVRISSTKKIVVQSISKKEDSVQTNVIQPLKNLGTVYTIPLLNYSQMINTFYQSARDVSKRYSSFRLVIVNGEDFINNVIIVKRSIENNYILDPFTALQLQVDGTETEIYSDYGVAVMLTHPCVETEECKCNMVLNQLHPDAQWDSRFVVPSILNTGNVWLHVTSSVEISASGGDLESNTVDAYSSKLLSLPSLQLGSQFIHTSNPASLRLVSPGIIIEPISQSKFSACYLVPVSSTDAKALIIAETNYRDSVYIDNDLLLSTEWSTVANSVYSSVLVSLDNIHIIWHPSTKIGVYVFEKSTHVYGGPAISLSAKPDPLGCGFVTAKFDIIVTPQTWPESHQYCMLISDELFSPSNEADQAEMAHILNNKGMNERLWIGVRRSLMTLDWYQQKGESSNSLPYTQWGTREPGDAVMGMCASVFPNPSMDFLWETTPCCTKLKSICYTRAKYFTISNDSNGSKESKDA</sequence>
<dbReference type="GeneID" id="113059528"/>
<protein>
    <submittedName>
        <fullName evidence="4">Uncharacterized protein LOC113059528</fullName>
    </submittedName>
</protein>
<gene>
    <name evidence="4" type="primary">LOC113059528</name>
</gene>
<keyword evidence="1" id="KW-0732">Signal</keyword>
<dbReference type="CDD" id="cd00037">
    <property type="entry name" value="CLECT"/>
    <property type="match status" value="1"/>
</dbReference>
<dbReference type="OrthoDB" id="7357196at2759"/>
<feature type="chain" id="PRO_5027649816" evidence="1">
    <location>
        <begin position="20"/>
        <end position="562"/>
    </location>
</feature>
<evidence type="ECO:0000259" key="2">
    <source>
        <dbReference type="PROSITE" id="PS50041"/>
    </source>
</evidence>
<evidence type="ECO:0000313" key="3">
    <source>
        <dbReference type="Proteomes" id="UP000515129"/>
    </source>
</evidence>
<dbReference type="PANTHER" id="PTHR46534:SF1">
    <property type="entry name" value="IGGFC-BINDING PROTEIN N-TERMINAL DOMAIN-CONTAINING PROTEIN"/>
    <property type="match status" value="1"/>
</dbReference>
<dbReference type="InterPro" id="IPR016187">
    <property type="entry name" value="CTDL_fold"/>
</dbReference>
<feature type="signal peptide" evidence="1">
    <location>
        <begin position="1"/>
        <end position="19"/>
    </location>
</feature>
<dbReference type="InterPro" id="IPR035234">
    <property type="entry name" value="IgGFc-bd_N"/>
</dbReference>
<dbReference type="KEGG" id="caua:113059528"/>
<dbReference type="PANTHER" id="PTHR46534">
    <property type="entry name" value="IGGFC_BINDING DOMAIN-CONTAINING PROTEIN"/>
    <property type="match status" value="1"/>
</dbReference>